<proteinExistence type="predicted"/>
<dbReference type="SFLD" id="SFLDG01018">
    <property type="entry name" value="Squalene/Phytoene_Synthase_Lik"/>
    <property type="match status" value="1"/>
</dbReference>
<evidence type="ECO:0000313" key="2">
    <source>
        <dbReference type="Proteomes" id="UP000632498"/>
    </source>
</evidence>
<reference evidence="1" key="2">
    <citation type="submission" date="2020-09" db="EMBL/GenBank/DDBJ databases">
        <authorList>
            <person name="Sun Q."/>
            <person name="Zhou Y."/>
        </authorList>
    </citation>
    <scope>NUCLEOTIDE SEQUENCE</scope>
    <source>
        <strain evidence="1">CGMCC 1.15254</strain>
    </source>
</reference>
<reference evidence="1" key="1">
    <citation type="journal article" date="2014" name="Int. J. Syst. Evol. Microbiol.">
        <title>Complete genome sequence of Corynebacterium casei LMG S-19264T (=DSM 44701T), isolated from a smear-ripened cheese.</title>
        <authorList>
            <consortium name="US DOE Joint Genome Institute (JGI-PGF)"/>
            <person name="Walter F."/>
            <person name="Albersmeier A."/>
            <person name="Kalinowski J."/>
            <person name="Ruckert C."/>
        </authorList>
    </citation>
    <scope>NUCLEOTIDE SEQUENCE</scope>
    <source>
        <strain evidence="1">CGMCC 1.15254</strain>
    </source>
</reference>
<gene>
    <name evidence="1" type="ORF">GCM10011332_01160</name>
</gene>
<dbReference type="SUPFAM" id="SSF48576">
    <property type="entry name" value="Terpenoid synthases"/>
    <property type="match status" value="1"/>
</dbReference>
<dbReference type="InterPro" id="IPR002060">
    <property type="entry name" value="Squ/phyt_synthse"/>
</dbReference>
<dbReference type="EMBL" id="BMHV01000001">
    <property type="protein sequence ID" value="GGF51720.1"/>
    <property type="molecule type" value="Genomic_DNA"/>
</dbReference>
<sequence>MSKTANQENFPVASLLLAPNVRQQVMEFYQLARCWDDIADSPTLSPEEKHNELPDEWENPFLNDLLVAFHQDADQNRYENWQDLMDYCQYSANPVGRFLLNVHGESGGETLSDSLCSVLQILNHLQDCQKDFQVMNRIYLPLEFLPEGESYENLLSQSSCALPLRNVLNICLDRVDEMLKPVFNLPSQIKNKRLRYQCKVTLLCAVALAGRLRCQDPLARRVELGTFDKFLIAYKGFYPL</sequence>
<protein>
    <submittedName>
        <fullName evidence="1">Squalene synthase HpnC</fullName>
    </submittedName>
</protein>
<dbReference type="Proteomes" id="UP000632498">
    <property type="component" value="Unassembled WGS sequence"/>
</dbReference>
<accession>A0A917F645</accession>
<dbReference type="PANTHER" id="PTHR31480">
    <property type="entry name" value="BIFUNCTIONAL LYCOPENE CYCLASE/PHYTOENE SYNTHASE"/>
    <property type="match status" value="1"/>
</dbReference>
<dbReference type="Pfam" id="PF00494">
    <property type="entry name" value="SQS_PSY"/>
    <property type="match status" value="2"/>
</dbReference>
<dbReference type="GO" id="GO:0016765">
    <property type="term" value="F:transferase activity, transferring alkyl or aryl (other than methyl) groups"/>
    <property type="evidence" value="ECO:0007669"/>
    <property type="project" value="UniProtKB-ARBA"/>
</dbReference>
<dbReference type="Gene3D" id="1.10.600.10">
    <property type="entry name" value="Farnesyl Diphosphate Synthase"/>
    <property type="match status" value="2"/>
</dbReference>
<dbReference type="SFLD" id="SFLDS00005">
    <property type="entry name" value="Isoprenoid_Synthase_Type_I"/>
    <property type="match status" value="1"/>
</dbReference>
<dbReference type="InterPro" id="IPR008949">
    <property type="entry name" value="Isoprenoid_synthase_dom_sf"/>
</dbReference>
<evidence type="ECO:0000313" key="1">
    <source>
        <dbReference type="EMBL" id="GGF51720.1"/>
    </source>
</evidence>
<comment type="caution">
    <text evidence="1">The sequence shown here is derived from an EMBL/GenBank/DDBJ whole genome shotgun (WGS) entry which is preliminary data.</text>
</comment>
<dbReference type="RefSeq" id="WP_188659948.1">
    <property type="nucleotide sequence ID" value="NZ_BMHV01000001.1"/>
</dbReference>
<keyword evidence="2" id="KW-1185">Reference proteome</keyword>
<organism evidence="1 2">
    <name type="scientific">Terasakiella brassicae</name>
    <dbReference type="NCBI Taxonomy" id="1634917"/>
    <lineage>
        <taxon>Bacteria</taxon>
        <taxon>Pseudomonadati</taxon>
        <taxon>Pseudomonadota</taxon>
        <taxon>Alphaproteobacteria</taxon>
        <taxon>Rhodospirillales</taxon>
        <taxon>Terasakiellaceae</taxon>
        <taxon>Terasakiella</taxon>
    </lineage>
</organism>
<dbReference type="AlphaFoldDB" id="A0A917F645"/>
<name>A0A917F645_9PROT</name>